<organism evidence="1 2">
    <name type="scientific">Meloidogyne enterolobii</name>
    <name type="common">Root-knot nematode worm</name>
    <name type="synonym">Meloidogyne mayaguensis</name>
    <dbReference type="NCBI Taxonomy" id="390850"/>
    <lineage>
        <taxon>Eukaryota</taxon>
        <taxon>Metazoa</taxon>
        <taxon>Ecdysozoa</taxon>
        <taxon>Nematoda</taxon>
        <taxon>Chromadorea</taxon>
        <taxon>Rhabditida</taxon>
        <taxon>Tylenchina</taxon>
        <taxon>Tylenchomorpha</taxon>
        <taxon>Tylenchoidea</taxon>
        <taxon>Meloidogynidae</taxon>
        <taxon>Meloidogyninae</taxon>
        <taxon>Meloidogyne</taxon>
    </lineage>
</organism>
<protein>
    <submittedName>
        <fullName evidence="1">Uncharacterized protein</fullName>
    </submittedName>
</protein>
<evidence type="ECO:0000313" key="1">
    <source>
        <dbReference type="EMBL" id="CAK5014060.1"/>
    </source>
</evidence>
<proteinExistence type="predicted"/>
<keyword evidence="2" id="KW-1185">Reference proteome</keyword>
<dbReference type="EMBL" id="CAVMJV010000002">
    <property type="protein sequence ID" value="CAK5014060.1"/>
    <property type="molecule type" value="Genomic_DNA"/>
</dbReference>
<comment type="caution">
    <text evidence="1">The sequence shown here is derived from an EMBL/GenBank/DDBJ whole genome shotgun (WGS) entry which is preliminary data.</text>
</comment>
<sequence length="51" mass="6210">MLNLFLFLFNIYFPSTNGANYFNIFYVVLYFYLINSVFVFHFLLLVFFCIS</sequence>
<name>A0ACB0XR99_MELEN</name>
<reference evidence="1" key="1">
    <citation type="submission" date="2023-11" db="EMBL/GenBank/DDBJ databases">
        <authorList>
            <person name="Poullet M."/>
        </authorList>
    </citation>
    <scope>NUCLEOTIDE SEQUENCE</scope>
    <source>
        <strain evidence="1">E1834</strain>
    </source>
</reference>
<dbReference type="Proteomes" id="UP001497535">
    <property type="component" value="Unassembled WGS sequence"/>
</dbReference>
<gene>
    <name evidence="1" type="ORF">MENTE1834_LOCUS2595</name>
</gene>
<accession>A0ACB0XR99</accession>
<evidence type="ECO:0000313" key="2">
    <source>
        <dbReference type="Proteomes" id="UP001497535"/>
    </source>
</evidence>